<dbReference type="SUPFAM" id="SSF53597">
    <property type="entry name" value="Dihydrofolate reductase-like"/>
    <property type="match status" value="1"/>
</dbReference>
<evidence type="ECO:0000313" key="3">
    <source>
        <dbReference type="Proteomes" id="UP000320042"/>
    </source>
</evidence>
<reference evidence="2 3" key="1">
    <citation type="submission" date="2019-07" db="EMBL/GenBank/DDBJ databases">
        <authorList>
            <person name="Kim J."/>
        </authorList>
    </citation>
    <scope>NUCLEOTIDE SEQUENCE [LARGE SCALE GENOMIC DNA]</scope>
    <source>
        <strain evidence="3">dk17</strain>
    </source>
</reference>
<proteinExistence type="predicted"/>
<dbReference type="OrthoDB" id="195113at2"/>
<evidence type="ECO:0000259" key="1">
    <source>
        <dbReference type="Pfam" id="PF01872"/>
    </source>
</evidence>
<sequence>MRKVIINLAVSLDGFIEGPNGEYDWCFDDGHDYGLADFVSQVDAMFIGRRSFEMIQGDLAFFPVQNYYVFSDTLEADDQPENVTIIRSENLDKQVEEILNEPGGNIWLFGGGSLITALMNRNLVTEMVLSIHPIVLGAGTPLFKHMKDRVNLILLSQTAYETGLLQAHYSIKPRFDVDTMKLL</sequence>
<name>A0A563UGW9_9SPHI</name>
<dbReference type="PANTHER" id="PTHR38011:SF11">
    <property type="entry name" value="2,5-DIAMINO-6-RIBOSYLAMINO-4(3H)-PYRIMIDINONE 5'-PHOSPHATE REDUCTASE"/>
    <property type="match status" value="1"/>
</dbReference>
<accession>A0A563UGW9</accession>
<dbReference type="Proteomes" id="UP000320042">
    <property type="component" value="Unassembled WGS sequence"/>
</dbReference>
<dbReference type="Pfam" id="PF01872">
    <property type="entry name" value="RibD_C"/>
    <property type="match status" value="1"/>
</dbReference>
<dbReference type="GO" id="GO:0008703">
    <property type="term" value="F:5-amino-6-(5-phosphoribosylamino)uracil reductase activity"/>
    <property type="evidence" value="ECO:0007669"/>
    <property type="project" value="InterPro"/>
</dbReference>
<dbReference type="GO" id="GO:0009231">
    <property type="term" value="P:riboflavin biosynthetic process"/>
    <property type="evidence" value="ECO:0007669"/>
    <property type="project" value="InterPro"/>
</dbReference>
<dbReference type="InterPro" id="IPR002734">
    <property type="entry name" value="RibDG_C"/>
</dbReference>
<comment type="caution">
    <text evidence="2">The sequence shown here is derived from an EMBL/GenBank/DDBJ whole genome shotgun (WGS) entry which is preliminary data.</text>
</comment>
<evidence type="ECO:0000313" key="2">
    <source>
        <dbReference type="EMBL" id="TWR30642.1"/>
    </source>
</evidence>
<feature type="domain" description="Bacterial bifunctional deaminase-reductase C-terminal" evidence="1">
    <location>
        <begin position="2"/>
        <end position="164"/>
    </location>
</feature>
<dbReference type="PANTHER" id="PTHR38011">
    <property type="entry name" value="DIHYDROFOLATE REDUCTASE FAMILY PROTEIN (AFU_ORTHOLOGUE AFUA_8G06820)"/>
    <property type="match status" value="1"/>
</dbReference>
<dbReference type="EMBL" id="VOEJ01000002">
    <property type="protein sequence ID" value="TWR30642.1"/>
    <property type="molecule type" value="Genomic_DNA"/>
</dbReference>
<dbReference type="RefSeq" id="WP_146381100.1">
    <property type="nucleotide sequence ID" value="NZ_VOEJ01000002.1"/>
</dbReference>
<dbReference type="Gene3D" id="3.40.430.10">
    <property type="entry name" value="Dihydrofolate Reductase, subunit A"/>
    <property type="match status" value="1"/>
</dbReference>
<dbReference type="AlphaFoldDB" id="A0A563UGW9"/>
<organism evidence="2 3">
    <name type="scientific">Mucilaginibacter pallidiroseus</name>
    <dbReference type="NCBI Taxonomy" id="2599295"/>
    <lineage>
        <taxon>Bacteria</taxon>
        <taxon>Pseudomonadati</taxon>
        <taxon>Bacteroidota</taxon>
        <taxon>Sphingobacteriia</taxon>
        <taxon>Sphingobacteriales</taxon>
        <taxon>Sphingobacteriaceae</taxon>
        <taxon>Mucilaginibacter</taxon>
    </lineage>
</organism>
<protein>
    <submittedName>
        <fullName evidence="2">Dihydrofolate reductase</fullName>
    </submittedName>
</protein>
<dbReference type="InterPro" id="IPR024072">
    <property type="entry name" value="DHFR-like_dom_sf"/>
</dbReference>
<dbReference type="InterPro" id="IPR050765">
    <property type="entry name" value="Riboflavin_Biosynth_HTPR"/>
</dbReference>
<gene>
    <name evidence="2" type="ORF">FPZ43_06830</name>
</gene>
<keyword evidence="3" id="KW-1185">Reference proteome</keyword>